<feature type="domain" description="RNA polymerase sigma-70 region 2" evidence="6">
    <location>
        <begin position="27"/>
        <end position="99"/>
    </location>
</feature>
<gene>
    <name evidence="7" type="ORF">S01H1_22531</name>
</gene>
<proteinExistence type="predicted"/>
<comment type="caution">
    <text evidence="7">The sequence shown here is derived from an EMBL/GenBank/DDBJ whole genome shotgun (WGS) entry which is preliminary data.</text>
</comment>
<dbReference type="SUPFAM" id="SSF88946">
    <property type="entry name" value="Sigma2 domain of RNA polymerase sigma factors"/>
    <property type="match status" value="1"/>
</dbReference>
<organism evidence="7">
    <name type="scientific">marine sediment metagenome</name>
    <dbReference type="NCBI Taxonomy" id="412755"/>
    <lineage>
        <taxon>unclassified sequences</taxon>
        <taxon>metagenomes</taxon>
        <taxon>ecological metagenomes</taxon>
    </lineage>
</organism>
<dbReference type="InterPro" id="IPR013324">
    <property type="entry name" value="RNA_pol_sigma_r3/r4-like"/>
</dbReference>
<dbReference type="AlphaFoldDB" id="X0T8V5"/>
<dbReference type="Gene3D" id="1.10.1740.10">
    <property type="match status" value="1"/>
</dbReference>
<evidence type="ECO:0000256" key="4">
    <source>
        <dbReference type="ARBA" id="ARBA00023163"/>
    </source>
</evidence>
<keyword evidence="2" id="KW-0731">Sigma factor</keyword>
<feature type="domain" description="RNA polymerase sigma-70 region 3" evidence="5">
    <location>
        <begin position="108"/>
        <end position="158"/>
    </location>
</feature>
<dbReference type="NCBIfam" id="TIGR02937">
    <property type="entry name" value="sigma70-ECF"/>
    <property type="match status" value="1"/>
</dbReference>
<dbReference type="EMBL" id="BARS01012737">
    <property type="protein sequence ID" value="GAF89639.1"/>
    <property type="molecule type" value="Genomic_DNA"/>
</dbReference>
<dbReference type="GO" id="GO:0006352">
    <property type="term" value="P:DNA-templated transcription initiation"/>
    <property type="evidence" value="ECO:0007669"/>
    <property type="project" value="InterPro"/>
</dbReference>
<evidence type="ECO:0008006" key="8">
    <source>
        <dbReference type="Google" id="ProtNLM"/>
    </source>
</evidence>
<reference evidence="7" key="1">
    <citation type="journal article" date="2014" name="Front. Microbiol.">
        <title>High frequency of phylogenetically diverse reductive dehalogenase-homologous genes in deep subseafloor sedimentary metagenomes.</title>
        <authorList>
            <person name="Kawai M."/>
            <person name="Futagami T."/>
            <person name="Toyoda A."/>
            <person name="Takaki Y."/>
            <person name="Nishi S."/>
            <person name="Hori S."/>
            <person name="Arai W."/>
            <person name="Tsubouchi T."/>
            <person name="Morono Y."/>
            <person name="Uchiyama I."/>
            <person name="Ito T."/>
            <person name="Fujiyama A."/>
            <person name="Inagaki F."/>
            <person name="Takami H."/>
        </authorList>
    </citation>
    <scope>NUCLEOTIDE SEQUENCE</scope>
    <source>
        <strain evidence="7">Expedition CK06-06</strain>
    </source>
</reference>
<accession>X0T8V5</accession>
<dbReference type="InterPro" id="IPR007624">
    <property type="entry name" value="RNA_pol_sigma70_r3"/>
</dbReference>
<evidence type="ECO:0000256" key="2">
    <source>
        <dbReference type="ARBA" id="ARBA00023082"/>
    </source>
</evidence>
<keyword evidence="3" id="KW-0238">DNA-binding</keyword>
<dbReference type="GO" id="GO:0003677">
    <property type="term" value="F:DNA binding"/>
    <property type="evidence" value="ECO:0007669"/>
    <property type="project" value="UniProtKB-KW"/>
</dbReference>
<keyword evidence="1" id="KW-0805">Transcription regulation</keyword>
<keyword evidence="4" id="KW-0804">Transcription</keyword>
<feature type="non-terminal residue" evidence="7">
    <location>
        <position position="177"/>
    </location>
</feature>
<evidence type="ECO:0000259" key="6">
    <source>
        <dbReference type="Pfam" id="PF04542"/>
    </source>
</evidence>
<sequence>MKAEINRYQQGYEIEQGKVDPKLREELVVKYAPLVRYIAGRMAVRVPPNVSREELTSAGIVGLLDALDKFDSEMGIKFQTYAEHRIRGAILDELRKMDWIPRSVRKDIHRIEDAMLSLNSRLSREPDDAEVAQELDIDIDTYYKMVSRAQGVSLLSLDKIMPDGSAPAFTKQASVGP</sequence>
<dbReference type="InterPro" id="IPR014284">
    <property type="entry name" value="RNA_pol_sigma-70_dom"/>
</dbReference>
<dbReference type="SUPFAM" id="SSF88659">
    <property type="entry name" value="Sigma3 and sigma4 domains of RNA polymerase sigma factors"/>
    <property type="match status" value="1"/>
</dbReference>
<dbReference type="PANTHER" id="PTHR30385">
    <property type="entry name" value="SIGMA FACTOR F FLAGELLAR"/>
    <property type="match status" value="1"/>
</dbReference>
<dbReference type="Gene3D" id="1.20.140.160">
    <property type="match status" value="1"/>
</dbReference>
<evidence type="ECO:0000313" key="7">
    <source>
        <dbReference type="EMBL" id="GAF89639.1"/>
    </source>
</evidence>
<name>X0T8V5_9ZZZZ</name>
<dbReference type="InterPro" id="IPR007627">
    <property type="entry name" value="RNA_pol_sigma70_r2"/>
</dbReference>
<dbReference type="PANTHER" id="PTHR30385:SF7">
    <property type="entry name" value="RNA POLYMERASE SIGMA FACTOR FLIA"/>
    <property type="match status" value="1"/>
</dbReference>
<dbReference type="InterPro" id="IPR013325">
    <property type="entry name" value="RNA_pol_sigma_r2"/>
</dbReference>
<dbReference type="Pfam" id="PF04542">
    <property type="entry name" value="Sigma70_r2"/>
    <property type="match status" value="1"/>
</dbReference>
<evidence type="ECO:0000259" key="5">
    <source>
        <dbReference type="Pfam" id="PF04539"/>
    </source>
</evidence>
<evidence type="ECO:0000256" key="1">
    <source>
        <dbReference type="ARBA" id="ARBA00023015"/>
    </source>
</evidence>
<dbReference type="Pfam" id="PF04539">
    <property type="entry name" value="Sigma70_r3"/>
    <property type="match status" value="1"/>
</dbReference>
<evidence type="ECO:0000256" key="3">
    <source>
        <dbReference type="ARBA" id="ARBA00023125"/>
    </source>
</evidence>
<protein>
    <recommendedName>
        <fullName evidence="8">RNA polymerase sigma-70 domain-containing protein</fullName>
    </recommendedName>
</protein>
<dbReference type="GO" id="GO:0016987">
    <property type="term" value="F:sigma factor activity"/>
    <property type="evidence" value="ECO:0007669"/>
    <property type="project" value="UniProtKB-KW"/>
</dbReference>